<dbReference type="EMBL" id="GL348716">
    <property type="protein sequence ID" value="EFH58099.1"/>
    <property type="molecule type" value="Genomic_DNA"/>
</dbReference>
<evidence type="ECO:0000313" key="4">
    <source>
        <dbReference type="Proteomes" id="UP000008694"/>
    </source>
</evidence>
<feature type="chain" id="PRO_5003102489" evidence="2">
    <location>
        <begin position="21"/>
        <end position="83"/>
    </location>
</feature>
<dbReference type="AlphaFoldDB" id="D7LI54"/>
<protein>
    <submittedName>
        <fullName evidence="3">Predicted protein</fullName>
    </submittedName>
</protein>
<sequence length="83" mass="9313">MSSQRLASSLLFNLLLPCESLQPSSLLFNLLLPCESLQPSSLLFNLLLLSFIIALYRCLFIYQVLSLAADDIYVSDGDDARRE</sequence>
<keyword evidence="1" id="KW-0472">Membrane</keyword>
<reference evidence="4" key="1">
    <citation type="journal article" date="2011" name="Nat. Genet.">
        <title>The Arabidopsis lyrata genome sequence and the basis of rapid genome size change.</title>
        <authorList>
            <person name="Hu T.T."/>
            <person name="Pattyn P."/>
            <person name="Bakker E.G."/>
            <person name="Cao J."/>
            <person name="Cheng J.-F."/>
            <person name="Clark R.M."/>
            <person name="Fahlgren N."/>
            <person name="Fawcett J.A."/>
            <person name="Grimwood J."/>
            <person name="Gundlach H."/>
            <person name="Haberer G."/>
            <person name="Hollister J.D."/>
            <person name="Ossowski S."/>
            <person name="Ottilar R.P."/>
            <person name="Salamov A.A."/>
            <person name="Schneeberger K."/>
            <person name="Spannagl M."/>
            <person name="Wang X."/>
            <person name="Yang L."/>
            <person name="Nasrallah M.E."/>
            <person name="Bergelson J."/>
            <person name="Carrington J.C."/>
            <person name="Gaut B.S."/>
            <person name="Schmutz J."/>
            <person name="Mayer K.F.X."/>
            <person name="Van de Peer Y."/>
            <person name="Grigoriev I.V."/>
            <person name="Nordborg M."/>
            <person name="Weigel D."/>
            <person name="Guo Y.-L."/>
        </authorList>
    </citation>
    <scope>NUCLEOTIDE SEQUENCE [LARGE SCALE GENOMIC DNA]</scope>
    <source>
        <strain evidence="4">cv. MN47</strain>
    </source>
</reference>
<evidence type="ECO:0000256" key="2">
    <source>
        <dbReference type="SAM" id="SignalP"/>
    </source>
</evidence>
<keyword evidence="1" id="KW-0812">Transmembrane</keyword>
<keyword evidence="4" id="KW-1185">Reference proteome</keyword>
<keyword evidence="2" id="KW-0732">Signal</keyword>
<evidence type="ECO:0000313" key="3">
    <source>
        <dbReference type="EMBL" id="EFH58099.1"/>
    </source>
</evidence>
<feature type="transmembrane region" description="Helical" evidence="1">
    <location>
        <begin position="44"/>
        <end position="65"/>
    </location>
</feature>
<accession>D7LI54</accession>
<dbReference type="Proteomes" id="UP000008694">
    <property type="component" value="Unassembled WGS sequence"/>
</dbReference>
<name>D7LI54_ARALL</name>
<evidence type="ECO:0000256" key="1">
    <source>
        <dbReference type="SAM" id="Phobius"/>
    </source>
</evidence>
<dbReference type="Gramene" id="scaffold_403094.1">
    <property type="protein sequence ID" value="scaffold_403094.1"/>
    <property type="gene ID" value="scaffold_403094.1"/>
</dbReference>
<keyword evidence="1" id="KW-1133">Transmembrane helix</keyword>
<feature type="signal peptide" evidence="2">
    <location>
        <begin position="1"/>
        <end position="20"/>
    </location>
</feature>
<gene>
    <name evidence="3" type="ORF">ARALYDRAFT_903593</name>
</gene>
<dbReference type="HOGENOM" id="CLU_2545717_0_0_1"/>
<proteinExistence type="predicted"/>
<organism evidence="4">
    <name type="scientific">Arabidopsis lyrata subsp. lyrata</name>
    <name type="common">Lyre-leaved rock-cress</name>
    <dbReference type="NCBI Taxonomy" id="81972"/>
    <lineage>
        <taxon>Eukaryota</taxon>
        <taxon>Viridiplantae</taxon>
        <taxon>Streptophyta</taxon>
        <taxon>Embryophyta</taxon>
        <taxon>Tracheophyta</taxon>
        <taxon>Spermatophyta</taxon>
        <taxon>Magnoliopsida</taxon>
        <taxon>eudicotyledons</taxon>
        <taxon>Gunneridae</taxon>
        <taxon>Pentapetalae</taxon>
        <taxon>rosids</taxon>
        <taxon>malvids</taxon>
        <taxon>Brassicales</taxon>
        <taxon>Brassicaceae</taxon>
        <taxon>Camelineae</taxon>
        <taxon>Arabidopsis</taxon>
    </lineage>
</organism>